<evidence type="ECO:0000313" key="4">
    <source>
        <dbReference type="Proteomes" id="UP000676336"/>
    </source>
</evidence>
<gene>
    <name evidence="2" type="ORF">BYL167_LOCUS39152</name>
    <name evidence="3" type="ORF">GIL414_LOCUS49116</name>
    <name evidence="1" type="ORF">SMN809_LOCUS37704</name>
</gene>
<feature type="non-terminal residue" evidence="1">
    <location>
        <position position="56"/>
    </location>
</feature>
<organism evidence="1 4">
    <name type="scientific">Rotaria magnacalcarata</name>
    <dbReference type="NCBI Taxonomy" id="392030"/>
    <lineage>
        <taxon>Eukaryota</taxon>
        <taxon>Metazoa</taxon>
        <taxon>Spiralia</taxon>
        <taxon>Gnathifera</taxon>
        <taxon>Rotifera</taxon>
        <taxon>Eurotatoria</taxon>
        <taxon>Bdelloidea</taxon>
        <taxon>Philodinida</taxon>
        <taxon>Philodinidae</taxon>
        <taxon>Rotaria</taxon>
    </lineage>
</organism>
<protein>
    <submittedName>
        <fullName evidence="1">Uncharacterized protein</fullName>
    </submittedName>
</protein>
<accession>A0A8S2YMS7</accession>
<dbReference type="Proteomes" id="UP000681720">
    <property type="component" value="Unassembled WGS sequence"/>
</dbReference>
<evidence type="ECO:0000313" key="1">
    <source>
        <dbReference type="EMBL" id="CAF4567228.1"/>
    </source>
</evidence>
<dbReference type="EMBL" id="CAJOBJ010160750">
    <property type="protein sequence ID" value="CAF4844984.1"/>
    <property type="molecule type" value="Genomic_DNA"/>
</dbReference>
<reference evidence="1" key="1">
    <citation type="submission" date="2021-02" db="EMBL/GenBank/DDBJ databases">
        <authorList>
            <person name="Nowell W R."/>
        </authorList>
    </citation>
    <scope>NUCLEOTIDE SEQUENCE</scope>
</reference>
<evidence type="ECO:0000313" key="2">
    <source>
        <dbReference type="EMBL" id="CAF4576830.1"/>
    </source>
</evidence>
<dbReference type="Proteomes" id="UP000676336">
    <property type="component" value="Unassembled WGS sequence"/>
</dbReference>
<evidence type="ECO:0000313" key="3">
    <source>
        <dbReference type="EMBL" id="CAF4844984.1"/>
    </source>
</evidence>
<dbReference type="AlphaFoldDB" id="A0A8S2YMS7"/>
<dbReference type="EMBL" id="CAJOBI010096429">
    <property type="protein sequence ID" value="CAF4567228.1"/>
    <property type="molecule type" value="Genomic_DNA"/>
</dbReference>
<comment type="caution">
    <text evidence="1">The sequence shown here is derived from an EMBL/GenBank/DDBJ whole genome shotgun (WGS) entry which is preliminary data.</text>
</comment>
<proteinExistence type="predicted"/>
<dbReference type="Proteomes" id="UP000681967">
    <property type="component" value="Unassembled WGS sequence"/>
</dbReference>
<name>A0A8S2YMS7_9BILA</name>
<dbReference type="EMBL" id="CAJOBH010093459">
    <property type="protein sequence ID" value="CAF4576830.1"/>
    <property type="molecule type" value="Genomic_DNA"/>
</dbReference>
<sequence length="56" mass="6495">MKKSQTSKIILTGTRTDPQLYKYEDKLVNRLRQNLPNVHISLHTNGLLAIPKMKTF</sequence>